<dbReference type="VEuPathDB" id="FungiDB:GGTG_06994"/>
<proteinExistence type="predicted"/>
<protein>
    <submittedName>
        <fullName evidence="1 2">Uncharacterized protein</fullName>
    </submittedName>
</protein>
<dbReference type="GeneID" id="20347452"/>
<name>J3P0E7_GAET3</name>
<evidence type="ECO:0000313" key="1">
    <source>
        <dbReference type="EMBL" id="EJT77080.1"/>
    </source>
</evidence>
<evidence type="ECO:0000313" key="2">
    <source>
        <dbReference type="EnsemblFungi" id="EJT77080"/>
    </source>
</evidence>
<reference evidence="1" key="2">
    <citation type="submission" date="2010-07" db="EMBL/GenBank/DDBJ databases">
        <authorList>
            <consortium name="The Broad Institute Genome Sequencing Platform"/>
            <consortium name="Broad Institute Genome Sequencing Center for Infectious Disease"/>
            <person name="Ma L.-J."/>
            <person name="Dead R."/>
            <person name="Young S."/>
            <person name="Zeng Q."/>
            <person name="Koehrsen M."/>
            <person name="Alvarado L."/>
            <person name="Berlin A."/>
            <person name="Chapman S.B."/>
            <person name="Chen Z."/>
            <person name="Freedman E."/>
            <person name="Gellesch M."/>
            <person name="Goldberg J."/>
            <person name="Griggs A."/>
            <person name="Gujja S."/>
            <person name="Heilman E.R."/>
            <person name="Heiman D."/>
            <person name="Hepburn T."/>
            <person name="Howarth C."/>
            <person name="Jen D."/>
            <person name="Larson L."/>
            <person name="Mehta T."/>
            <person name="Neiman D."/>
            <person name="Pearson M."/>
            <person name="Roberts A."/>
            <person name="Saif S."/>
            <person name="Shea T."/>
            <person name="Shenoy N."/>
            <person name="Sisk P."/>
            <person name="Stolte C."/>
            <person name="Sykes S."/>
            <person name="Walk T."/>
            <person name="White J."/>
            <person name="Yandava C."/>
            <person name="Haas B."/>
            <person name="Nusbaum C."/>
            <person name="Birren B."/>
        </authorList>
    </citation>
    <scope>NUCLEOTIDE SEQUENCE</scope>
    <source>
        <strain evidence="1">R3-111a-1</strain>
    </source>
</reference>
<organism evidence="1">
    <name type="scientific">Gaeumannomyces tritici (strain R3-111a-1)</name>
    <name type="common">Wheat and barley take-all root rot fungus</name>
    <name type="synonym">Gaeumannomyces graminis var. tritici</name>
    <dbReference type="NCBI Taxonomy" id="644352"/>
    <lineage>
        <taxon>Eukaryota</taxon>
        <taxon>Fungi</taxon>
        <taxon>Dikarya</taxon>
        <taxon>Ascomycota</taxon>
        <taxon>Pezizomycotina</taxon>
        <taxon>Sordariomycetes</taxon>
        <taxon>Sordariomycetidae</taxon>
        <taxon>Magnaporthales</taxon>
        <taxon>Magnaporthaceae</taxon>
        <taxon>Gaeumannomyces</taxon>
    </lineage>
</organism>
<reference evidence="1" key="3">
    <citation type="submission" date="2010-09" db="EMBL/GenBank/DDBJ databases">
        <title>Annotation of Gaeumannomyces graminis var. tritici R3-111a-1.</title>
        <authorList>
            <consortium name="The Broad Institute Genome Sequencing Platform"/>
            <person name="Ma L.-J."/>
            <person name="Dead R."/>
            <person name="Young S.K."/>
            <person name="Zeng Q."/>
            <person name="Gargeya S."/>
            <person name="Fitzgerald M."/>
            <person name="Haas B."/>
            <person name="Abouelleil A."/>
            <person name="Alvarado L."/>
            <person name="Arachchi H.M."/>
            <person name="Berlin A."/>
            <person name="Brown A."/>
            <person name="Chapman S.B."/>
            <person name="Chen Z."/>
            <person name="Dunbar C."/>
            <person name="Freedman E."/>
            <person name="Gearin G."/>
            <person name="Gellesch M."/>
            <person name="Goldberg J."/>
            <person name="Griggs A."/>
            <person name="Gujja S."/>
            <person name="Heiman D."/>
            <person name="Howarth C."/>
            <person name="Larson L."/>
            <person name="Lui A."/>
            <person name="MacDonald P.J.P."/>
            <person name="Mehta T."/>
            <person name="Montmayeur A."/>
            <person name="Murphy C."/>
            <person name="Neiman D."/>
            <person name="Pearson M."/>
            <person name="Priest M."/>
            <person name="Roberts A."/>
            <person name="Saif S."/>
            <person name="Shea T."/>
            <person name="Shenoy N."/>
            <person name="Sisk P."/>
            <person name="Stolte C."/>
            <person name="Sykes S."/>
            <person name="Yandava C."/>
            <person name="Wortman J."/>
            <person name="Nusbaum C."/>
            <person name="Birren B."/>
        </authorList>
    </citation>
    <scope>NUCLEOTIDE SEQUENCE</scope>
    <source>
        <strain evidence="1">R3-111a-1</strain>
    </source>
</reference>
<reference evidence="2" key="4">
    <citation type="journal article" date="2015" name="G3 (Bethesda)">
        <title>Genome sequences of three phytopathogenic species of the Magnaporthaceae family of fungi.</title>
        <authorList>
            <person name="Okagaki L.H."/>
            <person name="Nunes C.C."/>
            <person name="Sailsbery J."/>
            <person name="Clay B."/>
            <person name="Brown D."/>
            <person name="John T."/>
            <person name="Oh Y."/>
            <person name="Young N."/>
            <person name="Fitzgerald M."/>
            <person name="Haas B.J."/>
            <person name="Zeng Q."/>
            <person name="Young S."/>
            <person name="Adiconis X."/>
            <person name="Fan L."/>
            <person name="Levin J.Z."/>
            <person name="Mitchell T.K."/>
            <person name="Okubara P.A."/>
            <person name="Farman M.L."/>
            <person name="Kohn L.M."/>
            <person name="Birren B."/>
            <person name="Ma L.-J."/>
            <person name="Dean R.A."/>
        </authorList>
    </citation>
    <scope>NUCLEOTIDE SEQUENCE</scope>
    <source>
        <strain evidence="2">R3-111a-1</strain>
    </source>
</reference>
<dbReference type="HOGENOM" id="CLU_1796591_0_0_1"/>
<reference evidence="3" key="1">
    <citation type="submission" date="2010-07" db="EMBL/GenBank/DDBJ databases">
        <title>The genome sequence of Gaeumannomyces graminis var. tritici strain R3-111a-1.</title>
        <authorList>
            <consortium name="The Broad Institute Genome Sequencing Platform"/>
            <person name="Ma L.-J."/>
            <person name="Dead R."/>
            <person name="Young S."/>
            <person name="Zeng Q."/>
            <person name="Koehrsen M."/>
            <person name="Alvarado L."/>
            <person name="Berlin A."/>
            <person name="Chapman S.B."/>
            <person name="Chen Z."/>
            <person name="Freedman E."/>
            <person name="Gellesch M."/>
            <person name="Goldberg J."/>
            <person name="Griggs A."/>
            <person name="Gujja S."/>
            <person name="Heilman E.R."/>
            <person name="Heiman D."/>
            <person name="Hepburn T."/>
            <person name="Howarth C."/>
            <person name="Jen D."/>
            <person name="Larson L."/>
            <person name="Mehta T."/>
            <person name="Neiman D."/>
            <person name="Pearson M."/>
            <person name="Roberts A."/>
            <person name="Saif S."/>
            <person name="Shea T."/>
            <person name="Shenoy N."/>
            <person name="Sisk P."/>
            <person name="Stolte C."/>
            <person name="Sykes S."/>
            <person name="Walk T."/>
            <person name="White J."/>
            <person name="Yandava C."/>
            <person name="Haas B."/>
            <person name="Nusbaum C."/>
            <person name="Birren B."/>
        </authorList>
    </citation>
    <scope>NUCLEOTIDE SEQUENCE [LARGE SCALE GENOMIC DNA]</scope>
    <source>
        <strain evidence="3">R3-111a-1</strain>
    </source>
</reference>
<accession>J3P0E7</accession>
<dbReference type="AlphaFoldDB" id="J3P0E7"/>
<dbReference type="Proteomes" id="UP000006039">
    <property type="component" value="Unassembled WGS sequence"/>
</dbReference>
<reference evidence="2" key="5">
    <citation type="submission" date="2018-04" db="UniProtKB">
        <authorList>
            <consortium name="EnsemblFungi"/>
        </authorList>
    </citation>
    <scope>IDENTIFICATION</scope>
    <source>
        <strain evidence="2">R3-111a-1</strain>
    </source>
</reference>
<sequence>MQEKKGLRRHGAKYASSLYQGSELGCALTELDARYLWMLADVPEPLCGSSTGRGILADNVRAAATLTRPSAKPELSTNAGGALVSSDFLIPVVADNAERSVCGPLLRACTTARRRLRAAGRVENGTLPTEPTVIVDSAPSDGAA</sequence>
<gene>
    <name evidence="2" type="primary">20347452</name>
    <name evidence="1" type="ORF">GGTG_06994</name>
</gene>
<evidence type="ECO:0000313" key="3">
    <source>
        <dbReference type="Proteomes" id="UP000006039"/>
    </source>
</evidence>
<dbReference type="EnsemblFungi" id="EJT77080">
    <property type="protein sequence ID" value="EJT77080"/>
    <property type="gene ID" value="GGTG_06994"/>
</dbReference>
<dbReference type="EMBL" id="GL385397">
    <property type="protein sequence ID" value="EJT77080.1"/>
    <property type="molecule type" value="Genomic_DNA"/>
</dbReference>
<keyword evidence="3" id="KW-1185">Reference proteome</keyword>
<dbReference type="RefSeq" id="XP_009223080.1">
    <property type="nucleotide sequence ID" value="XM_009224816.1"/>
</dbReference>